<keyword evidence="2" id="KW-1133">Transmembrane helix</keyword>
<sequence length="143" mass="16405">MENIVENVTGKDKSPKKSKKNQVKFRLDLTFWSKDLKHSDLMNNSDIDGKTCGTYFLFNATLKVQKLGVGDSKKNLSIVMKTNYEKSIDDYIENRNKKNDLAIHFSGLIYFGAILNFMMNFVHSNLEVVKPKLFDEAISQAQM</sequence>
<keyword evidence="2" id="KW-0472">Membrane</keyword>
<organism evidence="3 4">
    <name type="scientific">Brachionus plicatilis</name>
    <name type="common">Marine rotifer</name>
    <name type="synonym">Brachionus muelleri</name>
    <dbReference type="NCBI Taxonomy" id="10195"/>
    <lineage>
        <taxon>Eukaryota</taxon>
        <taxon>Metazoa</taxon>
        <taxon>Spiralia</taxon>
        <taxon>Gnathifera</taxon>
        <taxon>Rotifera</taxon>
        <taxon>Eurotatoria</taxon>
        <taxon>Monogononta</taxon>
        <taxon>Pseudotrocha</taxon>
        <taxon>Ploima</taxon>
        <taxon>Brachionidae</taxon>
        <taxon>Brachionus</taxon>
    </lineage>
</organism>
<evidence type="ECO:0000313" key="3">
    <source>
        <dbReference type="EMBL" id="RNA24016.1"/>
    </source>
</evidence>
<accession>A0A3M7RKC7</accession>
<feature type="transmembrane region" description="Helical" evidence="2">
    <location>
        <begin position="101"/>
        <end position="122"/>
    </location>
</feature>
<dbReference type="Proteomes" id="UP000276133">
    <property type="component" value="Unassembled WGS sequence"/>
</dbReference>
<keyword evidence="4" id="KW-1185">Reference proteome</keyword>
<proteinExistence type="predicted"/>
<protein>
    <submittedName>
        <fullName evidence="3">Uncharacterized protein</fullName>
    </submittedName>
</protein>
<comment type="caution">
    <text evidence="3">The sequence shown here is derived from an EMBL/GenBank/DDBJ whole genome shotgun (WGS) entry which is preliminary data.</text>
</comment>
<dbReference type="AlphaFoldDB" id="A0A3M7RKC7"/>
<feature type="region of interest" description="Disordered" evidence="1">
    <location>
        <begin position="1"/>
        <end position="20"/>
    </location>
</feature>
<evidence type="ECO:0000313" key="4">
    <source>
        <dbReference type="Proteomes" id="UP000276133"/>
    </source>
</evidence>
<evidence type="ECO:0000256" key="2">
    <source>
        <dbReference type="SAM" id="Phobius"/>
    </source>
</evidence>
<name>A0A3M7RKC7_BRAPC</name>
<reference evidence="3 4" key="1">
    <citation type="journal article" date="2018" name="Sci. Rep.">
        <title>Genomic signatures of local adaptation to the degree of environmental predictability in rotifers.</title>
        <authorList>
            <person name="Franch-Gras L."/>
            <person name="Hahn C."/>
            <person name="Garcia-Roger E.M."/>
            <person name="Carmona M.J."/>
            <person name="Serra M."/>
            <person name="Gomez A."/>
        </authorList>
    </citation>
    <scope>NUCLEOTIDE SEQUENCE [LARGE SCALE GENOMIC DNA]</scope>
    <source>
        <strain evidence="3">HYR1</strain>
    </source>
</reference>
<gene>
    <name evidence="3" type="ORF">BpHYR1_001154</name>
</gene>
<evidence type="ECO:0000256" key="1">
    <source>
        <dbReference type="SAM" id="MobiDB-lite"/>
    </source>
</evidence>
<keyword evidence="2" id="KW-0812">Transmembrane</keyword>
<dbReference type="EMBL" id="REGN01003181">
    <property type="protein sequence ID" value="RNA24016.1"/>
    <property type="molecule type" value="Genomic_DNA"/>
</dbReference>